<keyword evidence="5" id="KW-1185">Reference proteome</keyword>
<feature type="compositionally biased region" description="Basic and acidic residues" evidence="2">
    <location>
        <begin position="167"/>
        <end position="176"/>
    </location>
</feature>
<keyword evidence="4" id="KW-0176">Collagen</keyword>
<dbReference type="InParanoid" id="K0KHS0"/>
<dbReference type="HOGENOM" id="CLU_1090731_0_0_1"/>
<dbReference type="Proteomes" id="UP000009328">
    <property type="component" value="Unassembled WGS sequence"/>
</dbReference>
<evidence type="ECO:0000313" key="4">
    <source>
        <dbReference type="EMBL" id="CCH44750.1"/>
    </source>
</evidence>
<dbReference type="Gene3D" id="3.30.70.330">
    <property type="match status" value="1"/>
</dbReference>
<name>K0KHS0_WICCF</name>
<feature type="compositionally biased region" description="Gly residues" evidence="2">
    <location>
        <begin position="140"/>
        <end position="166"/>
    </location>
</feature>
<accession>K0KHS0</accession>
<evidence type="ECO:0000256" key="2">
    <source>
        <dbReference type="SAM" id="MobiDB-lite"/>
    </source>
</evidence>
<organism evidence="4 5">
    <name type="scientific">Wickerhamomyces ciferrii (strain ATCC 14091 / BCRC 22168 / CBS 111 / JCM 3599 / NBRC 0793 / NRRL Y-1031 F-60-10)</name>
    <name type="common">Yeast</name>
    <name type="synonym">Pichia ciferrii</name>
    <dbReference type="NCBI Taxonomy" id="1206466"/>
    <lineage>
        <taxon>Eukaryota</taxon>
        <taxon>Fungi</taxon>
        <taxon>Dikarya</taxon>
        <taxon>Ascomycota</taxon>
        <taxon>Saccharomycotina</taxon>
        <taxon>Saccharomycetes</taxon>
        <taxon>Phaffomycetales</taxon>
        <taxon>Wickerhamomycetaceae</taxon>
        <taxon>Wickerhamomyces</taxon>
    </lineage>
</organism>
<feature type="compositionally biased region" description="Gly residues" evidence="2">
    <location>
        <begin position="74"/>
        <end position="93"/>
    </location>
</feature>
<dbReference type="AlphaFoldDB" id="K0KHS0"/>
<dbReference type="EMBL" id="CAIF01000153">
    <property type="protein sequence ID" value="CCH44750.1"/>
    <property type="molecule type" value="Genomic_DNA"/>
</dbReference>
<dbReference type="InterPro" id="IPR035979">
    <property type="entry name" value="RBD_domain_sf"/>
</dbReference>
<dbReference type="GO" id="GO:0003723">
    <property type="term" value="F:RNA binding"/>
    <property type="evidence" value="ECO:0007669"/>
    <property type="project" value="UniProtKB-UniRule"/>
</dbReference>
<reference evidence="4 5" key="1">
    <citation type="journal article" date="2012" name="Eukaryot. Cell">
        <title>Draft genome sequence of Wickerhamomyces ciferrii NRRL Y-1031 F-60-10.</title>
        <authorList>
            <person name="Schneider J."/>
            <person name="Andrea H."/>
            <person name="Blom J."/>
            <person name="Jaenicke S."/>
            <person name="Ruckert C."/>
            <person name="Schorsch C."/>
            <person name="Szczepanowski R."/>
            <person name="Farwick M."/>
            <person name="Goesmann A."/>
            <person name="Puhler A."/>
            <person name="Schaffer S."/>
            <person name="Tauch A."/>
            <person name="Kohler T."/>
            <person name="Brinkrolf K."/>
        </authorList>
    </citation>
    <scope>NUCLEOTIDE SEQUENCE [LARGE SCALE GENOMIC DNA]</scope>
    <source>
        <strain evidence="5">ATCC 14091 / BCRC 22168 / CBS 111 / JCM 3599 / NBRC 0793 / NRRL Y-1031 F-60-10</strain>
    </source>
</reference>
<dbReference type="STRING" id="1206466.K0KHS0"/>
<feature type="compositionally biased region" description="Basic and acidic residues" evidence="2">
    <location>
        <begin position="193"/>
        <end position="255"/>
    </location>
</feature>
<evidence type="ECO:0000259" key="3">
    <source>
        <dbReference type="PROSITE" id="PS50102"/>
    </source>
</evidence>
<protein>
    <submittedName>
        <fullName evidence="4">Collagen alpha-5(VI) chain</fullName>
    </submittedName>
</protein>
<comment type="caution">
    <text evidence="4">The sequence shown here is derived from an EMBL/GenBank/DDBJ whole genome shotgun (WGS) entry which is preliminary data.</text>
</comment>
<proteinExistence type="predicted"/>
<dbReference type="InterPro" id="IPR000504">
    <property type="entry name" value="RRM_dom"/>
</dbReference>
<feature type="region of interest" description="Disordered" evidence="2">
    <location>
        <begin position="68"/>
        <end position="93"/>
    </location>
</feature>
<dbReference type="eggNOG" id="ENOG502S4TA">
    <property type="taxonomic scope" value="Eukaryota"/>
</dbReference>
<feature type="region of interest" description="Disordered" evidence="2">
    <location>
        <begin position="140"/>
        <end position="255"/>
    </location>
</feature>
<dbReference type="InterPro" id="IPR012677">
    <property type="entry name" value="Nucleotide-bd_a/b_plait_sf"/>
</dbReference>
<evidence type="ECO:0000256" key="1">
    <source>
        <dbReference type="PROSITE-ProRule" id="PRU00176"/>
    </source>
</evidence>
<dbReference type="PROSITE" id="PS50102">
    <property type="entry name" value="RRM"/>
    <property type="match status" value="1"/>
</dbReference>
<dbReference type="Pfam" id="PF00076">
    <property type="entry name" value="RRM_1"/>
    <property type="match status" value="1"/>
</dbReference>
<keyword evidence="1" id="KW-0694">RNA-binding</keyword>
<gene>
    <name evidence="4" type="ORF">BN7_4318</name>
</gene>
<evidence type="ECO:0000313" key="5">
    <source>
        <dbReference type="Proteomes" id="UP000009328"/>
    </source>
</evidence>
<feature type="domain" description="RRM" evidence="3">
    <location>
        <begin position="1"/>
        <end position="69"/>
    </location>
</feature>
<dbReference type="SUPFAM" id="SSF54928">
    <property type="entry name" value="RNA-binding domain, RBD"/>
    <property type="match status" value="1"/>
</dbReference>
<sequence>MGFKNTLYVTGIFGTLVRVDLPPTKTPDGPPFAFVEFQDLKDAETALELDQKPFSLDDSSILTVQWAKSEPHPSGGGFRGGPRGGFGGRGGFRSGFGGPRGGYGYPSRGGYGYGGRGGYGGGYGGYDDYGYGGGYGGGRGGYGGPPRGGYGGYPPRGGYGYGGGRGGFRDDYRERGYGGPSRGGYERGGAPRPSRDEYTGPGHRRDDDDDRRPDARSDGDSYRDISPRRGRDESNNFENDSRERPISRSRSPRRD</sequence>